<accession>A0A1W1YT06</accession>
<dbReference type="AlphaFoldDB" id="A0A1W1YT06"/>
<name>A0A1W1YT06_9MICO</name>
<dbReference type="Proteomes" id="UP000192634">
    <property type="component" value="Unassembled WGS sequence"/>
</dbReference>
<dbReference type="OrthoDB" id="5189518at2"/>
<reference evidence="1 2" key="1">
    <citation type="submission" date="2017-04" db="EMBL/GenBank/DDBJ databases">
        <authorList>
            <person name="Afonso C.L."/>
            <person name="Miller P.J."/>
            <person name="Scott M.A."/>
            <person name="Spackman E."/>
            <person name="Goraichik I."/>
            <person name="Dimitrov K.M."/>
            <person name="Suarez D.L."/>
            <person name="Swayne D.E."/>
        </authorList>
    </citation>
    <scope>NUCLEOTIDE SEQUENCE [LARGE SCALE GENOMIC DNA]</scope>
    <source>
        <strain evidence="1 2">CGMCC 1.12511</strain>
    </source>
</reference>
<proteinExistence type="predicted"/>
<dbReference type="InterPro" id="IPR011010">
    <property type="entry name" value="DNA_brk_join_enz"/>
</dbReference>
<evidence type="ECO:0000313" key="2">
    <source>
        <dbReference type="Proteomes" id="UP000192634"/>
    </source>
</evidence>
<evidence type="ECO:0000313" key="1">
    <source>
        <dbReference type="EMBL" id="SMC38931.1"/>
    </source>
</evidence>
<dbReference type="EMBL" id="FWXN01000002">
    <property type="protein sequence ID" value="SMC38931.1"/>
    <property type="molecule type" value="Genomic_DNA"/>
</dbReference>
<sequence>MSQIQPLVARRPRTARRLSGAAVLRARAEANNVQNEPLPEEYLTWLRENYRSKKLTDRQLERMRPKIVEAISHVPGRGLRSLELRTGQIVAVLVWAEQQHGLTEVADIFTHQLIEDFCSTALQSASEKTRSDYRGRLRPIADSLHPATAPLPAPVLRRKEVLAPYTDEEIRVIRRVILVQPTDEMVRQLCVCVGLGLGAGINSNELKQIRTSDVHIAEDGAVQVDIPGTKARTVWVRREWEDIVARGVRGRAQDAYLLGEDPARRNVAARVFDRAHLYGDVPPLSQDRLRATWIVGHLTRATPFAVLCHAAGLSSTRALFDLLDFVPATPAQIALRGEGC</sequence>
<protein>
    <recommendedName>
        <fullName evidence="3">Tyr recombinase domain-containing protein</fullName>
    </recommendedName>
</protein>
<gene>
    <name evidence="1" type="ORF">SAMN06296429_102315</name>
</gene>
<organism evidence="1 2">
    <name type="scientific">Janibacter indicus</name>
    <dbReference type="NCBI Taxonomy" id="857417"/>
    <lineage>
        <taxon>Bacteria</taxon>
        <taxon>Bacillati</taxon>
        <taxon>Actinomycetota</taxon>
        <taxon>Actinomycetes</taxon>
        <taxon>Micrococcales</taxon>
        <taxon>Intrasporangiaceae</taxon>
        <taxon>Janibacter</taxon>
    </lineage>
</organism>
<dbReference type="RefSeq" id="WP_084449845.1">
    <property type="nucleotide sequence ID" value="NZ_FWXN01000002.1"/>
</dbReference>
<evidence type="ECO:0008006" key="3">
    <source>
        <dbReference type="Google" id="ProtNLM"/>
    </source>
</evidence>
<dbReference type="SUPFAM" id="SSF56349">
    <property type="entry name" value="DNA breaking-rejoining enzymes"/>
    <property type="match status" value="1"/>
</dbReference>
<dbReference type="GO" id="GO:0003677">
    <property type="term" value="F:DNA binding"/>
    <property type="evidence" value="ECO:0007669"/>
    <property type="project" value="InterPro"/>
</dbReference>